<accession>A0ABN5V1B7</accession>
<proteinExistence type="predicted"/>
<feature type="region of interest" description="Disordered" evidence="1">
    <location>
        <begin position="30"/>
        <end position="51"/>
    </location>
</feature>
<protein>
    <submittedName>
        <fullName evidence="3">Uncharacterized protein</fullName>
    </submittedName>
</protein>
<reference evidence="3 4" key="1">
    <citation type="submission" date="2012-02" db="EMBL/GenBank/DDBJ databases">
        <title>Complete genome sequence of Bifidobacterium catenulatum JCM 1194.</title>
        <authorList>
            <person name="Toh H."/>
            <person name="Oshima K."/>
            <person name="Morita H."/>
            <person name="Hattori M."/>
        </authorList>
    </citation>
    <scope>NUCLEOTIDE SEQUENCE [LARGE SCALE GENOMIC DNA]</scope>
    <source>
        <strain evidence="3 4">JCM 1194</strain>
    </source>
</reference>
<dbReference type="Proteomes" id="UP000035061">
    <property type="component" value="Chromosome"/>
</dbReference>
<keyword evidence="2" id="KW-1133">Transmembrane helix</keyword>
<sequence length="51" mass="5711">MVTSSSWSFGFLAVPVATIIANLFEPIASRSSRDKEKRTEREPGKEDRQNA</sequence>
<evidence type="ECO:0000313" key="4">
    <source>
        <dbReference type="Proteomes" id="UP000035061"/>
    </source>
</evidence>
<keyword evidence="2" id="KW-0812">Transmembrane</keyword>
<keyword evidence="4" id="KW-1185">Reference proteome</keyword>
<evidence type="ECO:0000256" key="1">
    <source>
        <dbReference type="SAM" id="MobiDB-lite"/>
    </source>
</evidence>
<feature type="compositionally biased region" description="Basic and acidic residues" evidence="1">
    <location>
        <begin position="31"/>
        <end position="51"/>
    </location>
</feature>
<evidence type="ECO:0000256" key="2">
    <source>
        <dbReference type="SAM" id="Phobius"/>
    </source>
</evidence>
<keyword evidence="2" id="KW-0472">Membrane</keyword>
<feature type="transmembrane region" description="Helical" evidence="2">
    <location>
        <begin position="6"/>
        <end position="28"/>
    </location>
</feature>
<gene>
    <name evidence="3" type="ORF">BBCT_0805</name>
</gene>
<evidence type="ECO:0000313" key="3">
    <source>
        <dbReference type="EMBL" id="BAR01773.1"/>
    </source>
</evidence>
<organism evidence="3 4">
    <name type="scientific">Bifidobacterium catenulatum DSM 16992 = JCM 1194 = LMG 11043</name>
    <dbReference type="NCBI Taxonomy" id="566552"/>
    <lineage>
        <taxon>Bacteria</taxon>
        <taxon>Bacillati</taxon>
        <taxon>Actinomycetota</taxon>
        <taxon>Actinomycetes</taxon>
        <taxon>Bifidobacteriales</taxon>
        <taxon>Bifidobacteriaceae</taxon>
        <taxon>Bifidobacterium</taxon>
    </lineage>
</organism>
<name>A0ABN5V1B7_9BIFI</name>
<dbReference type="EMBL" id="AP012325">
    <property type="protein sequence ID" value="BAR01773.1"/>
    <property type="molecule type" value="Genomic_DNA"/>
</dbReference>